<dbReference type="Pfam" id="PF13374">
    <property type="entry name" value="TPR_10"/>
    <property type="match status" value="2"/>
</dbReference>
<dbReference type="Pfam" id="PF13424">
    <property type="entry name" value="TPR_12"/>
    <property type="match status" value="3"/>
</dbReference>
<evidence type="ECO:0000313" key="4">
    <source>
        <dbReference type="Proteomes" id="UP000190744"/>
    </source>
</evidence>
<dbReference type="AlphaFoldDB" id="A0A1S9S183"/>
<dbReference type="InterPro" id="IPR053137">
    <property type="entry name" value="NLR-like"/>
</dbReference>
<dbReference type="Pfam" id="PF13176">
    <property type="entry name" value="TPR_7"/>
    <property type="match status" value="1"/>
</dbReference>
<sequence length="896" mass="103034">MIERLAYSWPLPTPERTETPPSPLSTVPFPRDADFVSRSTILDRIREKSSVPGSRTALVGLGGVGKSKLAIEYSYQVRSKSPTTWVFWVHASNEARFEQSFREIADYLKLPGRRDPGVNIFQLVEKWLRDERKGKWVCVLDNVDDEFLISSPGVRKDDSTRAPTNAPIKPLLEYIPRSPNGSTIITSRSRDIALKVVDQKFLLEVKPMEKSEAVELLQKKLDSQGDSQESQQLVDMLEFMPLAIVQAASLIRNRISRYSISQFMSDFQKSDREATKLLRKEVGYTYRDWEAENSILVTWQISFDYIRQTRTSATDLLSLMCFFDRQGIPENLIQDNREAKRKSPVQPSVDSSDGESSGSDIGPDFEDDVATLRNYSFISVNEDGDSFMMHRLVQLSMRAWLKSHGQIEYWKEQFIKSLAKEFPSGKYGTWAKCRILYPHVKSAISQRPKSPEYLRELAELLYRGARYASESGLFNDMMEMALQSRGLMIKYFGLENETALKGTAILAEAYWNQGRWEEAEQLFVQVMESRKSKLGEDHPDTLTSMHNLALTYQDQGRWEEAEQLQVQVMETRKTKLGEDHPSTLTSMHNLASTYRQQGRWKEAEQFFVRVTETCTTKLGEDHPDTLTSMHNLASTYREQGRWKEAEQLFVQVIESRKTKLGEDHPDTLSSMHSLAWTYLNQGRWGEAEQLQVQVMGTYMMKLGEDHPNTLTSMHNLASTYQGQDRWEEAEQLQVQVMEARKTKLGEDHPDTLTSMHNLASTYQGQDRWEEAEQLQVQVMETRKTKLGEDHPSTLTSMHNLASTYRQQGRWKDAEQFFVRVMETSKTKLGEDHPHTLTSMTNLAFTWKSLGRDAQAIDLLRNCLAKQRQKLGLNHPHTLSNSRTVLVWETDNLNISS</sequence>
<reference evidence="4" key="1">
    <citation type="submission" date="2015-09" db="EMBL/GenBank/DDBJ databases">
        <authorList>
            <person name="Fill T.P."/>
            <person name="Baretta J.F."/>
            <person name="de Almeida L.G."/>
            <person name="Rocha M."/>
            <person name="de Souza D.H."/>
            <person name="Malavazi I."/>
            <person name="Cerdeira L.T."/>
            <person name="Hong H."/>
            <person name="Samborskyy M."/>
            <person name="de Vasconcelos A.T."/>
            <person name="Leadlay P."/>
            <person name="Rodrigues-Filho E."/>
        </authorList>
    </citation>
    <scope>NUCLEOTIDE SEQUENCE [LARGE SCALE GENOMIC DNA]</scope>
    <source>
        <strain evidence="4">LaBioMMi 136</strain>
    </source>
</reference>
<dbReference type="InterPro" id="IPR027417">
    <property type="entry name" value="P-loop_NTPase"/>
</dbReference>
<evidence type="ECO:0000313" key="3">
    <source>
        <dbReference type="EMBL" id="OOQ91280.1"/>
    </source>
</evidence>
<dbReference type="PANTHER" id="PTHR46082">
    <property type="entry name" value="ATP/GTP-BINDING PROTEIN-RELATED"/>
    <property type="match status" value="1"/>
</dbReference>
<dbReference type="Proteomes" id="UP000190744">
    <property type="component" value="Unassembled WGS sequence"/>
</dbReference>
<dbReference type="EMBL" id="LJBN01000012">
    <property type="protein sequence ID" value="OOQ91280.1"/>
    <property type="molecule type" value="Genomic_DNA"/>
</dbReference>
<accession>A0A1S9S183</accession>
<dbReference type="NCBIfam" id="NF040586">
    <property type="entry name" value="FxSxx_TPR"/>
    <property type="match status" value="1"/>
</dbReference>
<organism evidence="3 4">
    <name type="scientific">Penicillium brasilianum</name>
    <dbReference type="NCBI Taxonomy" id="104259"/>
    <lineage>
        <taxon>Eukaryota</taxon>
        <taxon>Fungi</taxon>
        <taxon>Dikarya</taxon>
        <taxon>Ascomycota</taxon>
        <taxon>Pezizomycotina</taxon>
        <taxon>Eurotiomycetes</taxon>
        <taxon>Eurotiomycetidae</taxon>
        <taxon>Eurotiales</taxon>
        <taxon>Aspergillaceae</taxon>
        <taxon>Penicillium</taxon>
    </lineage>
</organism>
<feature type="region of interest" description="Disordered" evidence="1">
    <location>
        <begin position="1"/>
        <end position="29"/>
    </location>
</feature>
<dbReference type="InterPro" id="IPR019734">
    <property type="entry name" value="TPR_rpt"/>
</dbReference>
<gene>
    <name evidence="3" type="ORF">PEBR_00477</name>
</gene>
<dbReference type="InterPro" id="IPR056681">
    <property type="entry name" value="DUF7779"/>
</dbReference>
<dbReference type="InterPro" id="IPR011990">
    <property type="entry name" value="TPR-like_helical_dom_sf"/>
</dbReference>
<name>A0A1S9S183_PENBI</name>
<comment type="caution">
    <text evidence="3">The sequence shown here is derived from an EMBL/GenBank/DDBJ whole genome shotgun (WGS) entry which is preliminary data.</text>
</comment>
<dbReference type="Gene3D" id="3.40.50.300">
    <property type="entry name" value="P-loop containing nucleotide triphosphate hydrolases"/>
    <property type="match status" value="1"/>
</dbReference>
<evidence type="ECO:0000259" key="2">
    <source>
        <dbReference type="Pfam" id="PF25000"/>
    </source>
</evidence>
<dbReference type="SMART" id="SM00028">
    <property type="entry name" value="TPR"/>
    <property type="match status" value="6"/>
</dbReference>
<dbReference type="Pfam" id="PF25000">
    <property type="entry name" value="DUF7779"/>
    <property type="match status" value="1"/>
</dbReference>
<proteinExistence type="predicted"/>
<dbReference type="SUPFAM" id="SSF52540">
    <property type="entry name" value="P-loop containing nucleoside triphosphate hydrolases"/>
    <property type="match status" value="1"/>
</dbReference>
<feature type="region of interest" description="Disordered" evidence="1">
    <location>
        <begin position="333"/>
        <end position="363"/>
    </location>
</feature>
<protein>
    <submittedName>
        <fullName evidence="3">Putative tpr domain protein</fullName>
    </submittedName>
</protein>
<feature type="domain" description="DUF7779" evidence="2">
    <location>
        <begin position="309"/>
        <end position="402"/>
    </location>
</feature>
<dbReference type="Gene3D" id="1.25.40.10">
    <property type="entry name" value="Tetratricopeptide repeat domain"/>
    <property type="match status" value="2"/>
</dbReference>
<dbReference type="SUPFAM" id="SSF48452">
    <property type="entry name" value="TPR-like"/>
    <property type="match status" value="3"/>
</dbReference>
<evidence type="ECO:0000256" key="1">
    <source>
        <dbReference type="SAM" id="MobiDB-lite"/>
    </source>
</evidence>
<feature type="compositionally biased region" description="Low complexity" evidence="1">
    <location>
        <begin position="348"/>
        <end position="362"/>
    </location>
</feature>
<dbReference type="PANTHER" id="PTHR46082:SF6">
    <property type="entry name" value="AAA+ ATPASE DOMAIN-CONTAINING PROTEIN-RELATED"/>
    <property type="match status" value="1"/>
</dbReference>
<dbReference type="PRINTS" id="PR00381">
    <property type="entry name" value="KINESINLIGHT"/>
</dbReference>